<evidence type="ECO:0000313" key="4">
    <source>
        <dbReference type="Proteomes" id="UP001595075"/>
    </source>
</evidence>
<dbReference type="SMART" id="SM00849">
    <property type="entry name" value="Lactamase_B"/>
    <property type="match status" value="1"/>
</dbReference>
<dbReference type="Pfam" id="PF00753">
    <property type="entry name" value="Lactamase_B"/>
    <property type="match status" value="1"/>
</dbReference>
<gene>
    <name evidence="3" type="ORF">VTL71DRAFT_9074</name>
</gene>
<dbReference type="SUPFAM" id="SSF56281">
    <property type="entry name" value="Metallo-hydrolase/oxidoreductase"/>
    <property type="match status" value="1"/>
</dbReference>
<dbReference type="PANTHER" id="PTHR42951:SF14">
    <property type="entry name" value="METALLO-BETA-LACTAMASE SUPERFAMILY PROTEIN"/>
    <property type="match status" value="1"/>
</dbReference>
<evidence type="ECO:0000259" key="2">
    <source>
        <dbReference type="SMART" id="SM00849"/>
    </source>
</evidence>
<name>A0ABR4BUI2_9HELO</name>
<dbReference type="Proteomes" id="UP001595075">
    <property type="component" value="Unassembled WGS sequence"/>
</dbReference>
<protein>
    <recommendedName>
        <fullName evidence="2">Metallo-beta-lactamase domain-containing protein</fullName>
    </recommendedName>
</protein>
<proteinExistence type="predicted"/>
<organism evidence="3 4">
    <name type="scientific">Oculimacula yallundae</name>
    <dbReference type="NCBI Taxonomy" id="86028"/>
    <lineage>
        <taxon>Eukaryota</taxon>
        <taxon>Fungi</taxon>
        <taxon>Dikarya</taxon>
        <taxon>Ascomycota</taxon>
        <taxon>Pezizomycotina</taxon>
        <taxon>Leotiomycetes</taxon>
        <taxon>Helotiales</taxon>
        <taxon>Ploettnerulaceae</taxon>
        <taxon>Oculimacula</taxon>
    </lineage>
</organism>
<dbReference type="InterPro" id="IPR001279">
    <property type="entry name" value="Metallo-B-lactamas"/>
</dbReference>
<dbReference type="PANTHER" id="PTHR42951">
    <property type="entry name" value="METALLO-BETA-LACTAMASE DOMAIN-CONTAINING"/>
    <property type="match status" value="1"/>
</dbReference>
<evidence type="ECO:0000256" key="1">
    <source>
        <dbReference type="SAM" id="MobiDB-lite"/>
    </source>
</evidence>
<feature type="domain" description="Metallo-beta-lactamase" evidence="2">
    <location>
        <begin position="29"/>
        <end position="220"/>
    </location>
</feature>
<dbReference type="CDD" id="cd07739">
    <property type="entry name" value="metallo-hydrolase-like_MBL-fold"/>
    <property type="match status" value="1"/>
</dbReference>
<sequence>MTSLRADVYVAPPIPWKKPNGKTGGLWSPIACTLIHGSKEAILVDTPITIAQTNDLITWIKATIPSKRLTKIYITHGHGDHFFGIPTLLKHFPDAEPVATAATVRHMEQQIEPKNFKSSWGSQFPGEIDEQFVLANPLPRTNEMELEGNILKAVEVGQADTHDSTVLWVPSIKLAVCGDVVYGDVHQMLGECDTKAKRQGWIDSIRKVEALKPEIVVPSHKRASEVDGSFHLRNSREYIESFEAFLEGGAKDARELSTLMLEKYPTRFNPGALIMGCMNAFKTVISTVDVEKEGLQGNPEHLASCASKESGNQTPNAIDISSPAHKDVKSLSPSISSVPVEASSSDLDHTDLLLGSMPSTSTSSRFIQVQSSTTMKNDLLSISAWTEPFDVTHRHYLQAFHDHKFQSCLEHLPTGPTNQDDCQFAMLNTVDRWVYQGPEENPERMLLLHQQASLHCPCVVIQKELGVDIGEPDDEWSGF</sequence>
<reference evidence="3 4" key="1">
    <citation type="journal article" date="2024" name="Commun. Biol.">
        <title>Comparative genomic analysis of thermophilic fungi reveals convergent evolutionary adaptations and gene losses.</title>
        <authorList>
            <person name="Steindorff A.S."/>
            <person name="Aguilar-Pontes M.V."/>
            <person name="Robinson A.J."/>
            <person name="Andreopoulos B."/>
            <person name="LaButti K."/>
            <person name="Kuo A."/>
            <person name="Mondo S."/>
            <person name="Riley R."/>
            <person name="Otillar R."/>
            <person name="Haridas S."/>
            <person name="Lipzen A."/>
            <person name="Grimwood J."/>
            <person name="Schmutz J."/>
            <person name="Clum A."/>
            <person name="Reid I.D."/>
            <person name="Moisan M.C."/>
            <person name="Butler G."/>
            <person name="Nguyen T.T.M."/>
            <person name="Dewar K."/>
            <person name="Conant G."/>
            <person name="Drula E."/>
            <person name="Henrissat B."/>
            <person name="Hansel C."/>
            <person name="Singer S."/>
            <person name="Hutchinson M.I."/>
            <person name="de Vries R.P."/>
            <person name="Natvig D.O."/>
            <person name="Powell A.J."/>
            <person name="Tsang A."/>
            <person name="Grigoriev I.V."/>
        </authorList>
    </citation>
    <scope>NUCLEOTIDE SEQUENCE [LARGE SCALE GENOMIC DNA]</scope>
    <source>
        <strain evidence="3 4">CBS 494.80</strain>
    </source>
</reference>
<evidence type="ECO:0000313" key="3">
    <source>
        <dbReference type="EMBL" id="KAL2061022.1"/>
    </source>
</evidence>
<accession>A0ABR4BUI2</accession>
<comment type="caution">
    <text evidence="3">The sequence shown here is derived from an EMBL/GenBank/DDBJ whole genome shotgun (WGS) entry which is preliminary data.</text>
</comment>
<keyword evidence="4" id="KW-1185">Reference proteome</keyword>
<feature type="region of interest" description="Disordered" evidence="1">
    <location>
        <begin position="302"/>
        <end position="326"/>
    </location>
</feature>
<dbReference type="Gene3D" id="3.60.15.10">
    <property type="entry name" value="Ribonuclease Z/Hydroxyacylglutathione hydrolase-like"/>
    <property type="match status" value="1"/>
</dbReference>
<dbReference type="InterPro" id="IPR036866">
    <property type="entry name" value="RibonucZ/Hydroxyglut_hydro"/>
</dbReference>
<dbReference type="InterPro" id="IPR050855">
    <property type="entry name" value="NDM-1-like"/>
</dbReference>
<feature type="compositionally biased region" description="Polar residues" evidence="1">
    <location>
        <begin position="307"/>
        <end position="316"/>
    </location>
</feature>
<dbReference type="EMBL" id="JAZHXI010000020">
    <property type="protein sequence ID" value="KAL2061022.1"/>
    <property type="molecule type" value="Genomic_DNA"/>
</dbReference>